<evidence type="ECO:0000313" key="2">
    <source>
        <dbReference type="Proteomes" id="UP000269289"/>
    </source>
</evidence>
<evidence type="ECO:0000313" key="1">
    <source>
        <dbReference type="EMBL" id="RMI09470.1"/>
    </source>
</evidence>
<sequence>MPAAVVLAGCTADLAAAAEDPTGVPARWLDESADGWPESDAFGALLPVDEDGAPCLLTDGTTLLAEDAEVTSAGWGPWQDEDDRGSYRYTCHLWAPDVLSAEVRLVQTAADAELTDAVEEFVGQPSTVEQDNAVETVTSRGLEVHVLTRWYPTNPQGEYQALYADPASGAFVVLEVNSLDRADFDATTPQRVADDLTDLLARG</sequence>
<name>A0A3M2JC98_9CELL</name>
<reference evidence="1 2" key="1">
    <citation type="submission" date="2018-10" db="EMBL/GenBank/DDBJ databases">
        <title>Isolation, diversity and antifungal activity of actinobacteria from wheat.</title>
        <authorList>
            <person name="Han C."/>
        </authorList>
    </citation>
    <scope>NUCLEOTIDE SEQUENCE [LARGE SCALE GENOMIC DNA]</scope>
    <source>
        <strain evidence="1 2">NEAU-YY56</strain>
    </source>
</reference>
<dbReference type="EMBL" id="RFFI01000048">
    <property type="protein sequence ID" value="RMI09470.1"/>
    <property type="molecule type" value="Genomic_DNA"/>
</dbReference>
<dbReference type="Proteomes" id="UP000269289">
    <property type="component" value="Unassembled WGS sequence"/>
</dbReference>
<proteinExistence type="predicted"/>
<protein>
    <recommendedName>
        <fullName evidence="3">DUF3558 domain-containing protein</fullName>
    </recommendedName>
</protein>
<dbReference type="AlphaFoldDB" id="A0A3M2JC98"/>
<evidence type="ECO:0008006" key="3">
    <source>
        <dbReference type="Google" id="ProtNLM"/>
    </source>
</evidence>
<organism evidence="1 2">
    <name type="scientific">Cellulomonas triticagri</name>
    <dbReference type="NCBI Taxonomy" id="2483352"/>
    <lineage>
        <taxon>Bacteria</taxon>
        <taxon>Bacillati</taxon>
        <taxon>Actinomycetota</taxon>
        <taxon>Actinomycetes</taxon>
        <taxon>Micrococcales</taxon>
        <taxon>Cellulomonadaceae</taxon>
        <taxon>Cellulomonas</taxon>
    </lineage>
</organism>
<accession>A0A3M2JC98</accession>
<keyword evidence="2" id="KW-1185">Reference proteome</keyword>
<gene>
    <name evidence="1" type="ORF">EBM89_10190</name>
</gene>
<comment type="caution">
    <text evidence="1">The sequence shown here is derived from an EMBL/GenBank/DDBJ whole genome shotgun (WGS) entry which is preliminary data.</text>
</comment>